<keyword evidence="8 10" id="KW-0687">Ribonucleoprotein</keyword>
<evidence type="ECO:0000313" key="12">
    <source>
        <dbReference type="EMBL" id="AKG50006.1"/>
    </source>
</evidence>
<comment type="subcellular location">
    <subcellularLocation>
        <location evidence="2 10">Plastid</location>
        <location evidence="2 10">Chloroplast</location>
    </subcellularLocation>
</comment>
<dbReference type="HAMAP" id="MF_01326_B">
    <property type="entry name" value="Ribosomal_uL24_B"/>
    <property type="match status" value="1"/>
</dbReference>
<evidence type="ECO:0000256" key="7">
    <source>
        <dbReference type="ARBA" id="ARBA00022980"/>
    </source>
</evidence>
<name>A0A0R6M973_UNDPI</name>
<dbReference type="RefSeq" id="YP_009182581.1">
    <property type="nucleotide sequence ID" value="NC_028503.1"/>
</dbReference>
<evidence type="ECO:0000256" key="1">
    <source>
        <dbReference type="ARBA" id="ARBA00004072"/>
    </source>
</evidence>
<keyword evidence="10" id="KW-0694">RNA-binding</keyword>
<evidence type="ECO:0000256" key="6">
    <source>
        <dbReference type="ARBA" id="ARBA00022640"/>
    </source>
</evidence>
<evidence type="ECO:0000313" key="13">
    <source>
        <dbReference type="EMBL" id="AMM05468.1"/>
    </source>
</evidence>
<dbReference type="EMBL" id="KP298002">
    <property type="protein sequence ID" value="AKG50006.1"/>
    <property type="molecule type" value="Genomic_DNA"/>
</dbReference>
<dbReference type="InterPro" id="IPR003256">
    <property type="entry name" value="Ribosomal_uL24"/>
</dbReference>
<dbReference type="InterPro" id="IPR008991">
    <property type="entry name" value="Translation_prot_SH3-like_sf"/>
</dbReference>
<evidence type="ECO:0000256" key="2">
    <source>
        <dbReference type="ARBA" id="ARBA00004229"/>
    </source>
</evidence>
<evidence type="ECO:0000259" key="11">
    <source>
        <dbReference type="SMART" id="SM00739"/>
    </source>
</evidence>
<reference evidence="12" key="1">
    <citation type="journal article" date="2015" name="PLoS ONE">
        <title>Complete Plastid Genome Sequence of the Brown Alga Undaria pinnatifida.</title>
        <authorList>
            <person name="Zhang L."/>
            <person name="Wang X."/>
            <person name="Liu T."/>
            <person name="Wang G."/>
            <person name="Chi S."/>
            <person name="Liu C."/>
            <person name="Wang H."/>
        </authorList>
    </citation>
    <scope>NUCLEOTIDE SEQUENCE</scope>
</reference>
<reference evidence="13" key="2">
    <citation type="submission" date="2015-11" db="EMBL/GenBank/DDBJ databases">
        <title>The complete chloroplast genome of Wakame (Undaria pinnatifida), an important economic macroalga of the family Alariaceae.</title>
        <authorList>
            <person name="Zhang Y."/>
            <person name="Hsiao C.-D."/>
        </authorList>
    </citation>
    <scope>NUCLEOTIDE SEQUENCE</scope>
</reference>
<gene>
    <name evidence="10 12" type="primary">rpl24</name>
    <name evidence="12" type="ORF">LEIZ118</name>
</gene>
<proteinExistence type="inferred from homology"/>
<dbReference type="EMBL" id="KU200463">
    <property type="protein sequence ID" value="AMM05468.1"/>
    <property type="molecule type" value="Genomic_DNA"/>
</dbReference>
<keyword evidence="5 12" id="KW-0150">Chloroplast</keyword>
<dbReference type="GO" id="GO:1990904">
    <property type="term" value="C:ribonucleoprotein complex"/>
    <property type="evidence" value="ECO:0007669"/>
    <property type="project" value="UniProtKB-KW"/>
</dbReference>
<comment type="similarity">
    <text evidence="3 10">Belongs to the universal ribosomal protein uL24 family.</text>
</comment>
<keyword evidence="7 10" id="KW-0689">Ribosomal protein</keyword>
<dbReference type="SUPFAM" id="SSF50104">
    <property type="entry name" value="Translation proteins SH3-like domain"/>
    <property type="match status" value="1"/>
</dbReference>
<dbReference type="Pfam" id="PF17136">
    <property type="entry name" value="ribosomal_L24"/>
    <property type="match status" value="1"/>
</dbReference>
<evidence type="ECO:0000256" key="10">
    <source>
        <dbReference type="HAMAP-Rule" id="MF_01326"/>
    </source>
</evidence>
<dbReference type="InterPro" id="IPR005824">
    <property type="entry name" value="KOW"/>
</dbReference>
<dbReference type="InterPro" id="IPR014722">
    <property type="entry name" value="Rib_uL2_dom2"/>
</dbReference>
<dbReference type="GO" id="GO:0005840">
    <property type="term" value="C:ribosome"/>
    <property type="evidence" value="ECO:0007669"/>
    <property type="project" value="UniProtKB-KW"/>
</dbReference>
<dbReference type="Gene3D" id="2.30.30.30">
    <property type="match status" value="1"/>
</dbReference>
<dbReference type="InterPro" id="IPR041988">
    <property type="entry name" value="Ribosomal_uL24_KOW"/>
</dbReference>
<dbReference type="PANTHER" id="PTHR12903">
    <property type="entry name" value="MITOCHONDRIAL RIBOSOMAL PROTEIN L24"/>
    <property type="match status" value="1"/>
</dbReference>
<keyword evidence="10" id="KW-0699">rRNA-binding</keyword>
<dbReference type="Pfam" id="PF00467">
    <property type="entry name" value="KOW"/>
    <property type="match status" value="1"/>
</dbReference>
<dbReference type="AlphaFoldDB" id="A0A0R6M973"/>
<evidence type="ECO:0000256" key="9">
    <source>
        <dbReference type="ARBA" id="ARBA00035282"/>
    </source>
</evidence>
<comment type="function">
    <text evidence="1 10">One of two assembly initiator proteins, it binds directly to the 5'-end of the 23S rRNA, where it nucleates assembly of the 50S subunit.</text>
</comment>
<evidence type="ECO:0000256" key="4">
    <source>
        <dbReference type="ARBA" id="ARBA00011838"/>
    </source>
</evidence>
<protein>
    <recommendedName>
        <fullName evidence="9 10">Large ribosomal subunit protein uL24c</fullName>
    </recommendedName>
</protein>
<feature type="domain" description="KOW" evidence="11">
    <location>
        <begin position="12"/>
        <end position="39"/>
    </location>
</feature>
<dbReference type="GO" id="GO:0003735">
    <property type="term" value="F:structural constituent of ribosome"/>
    <property type="evidence" value="ECO:0007669"/>
    <property type="project" value="InterPro"/>
</dbReference>
<evidence type="ECO:0000256" key="5">
    <source>
        <dbReference type="ARBA" id="ARBA00022528"/>
    </source>
</evidence>
<sequence>MKKKATLKMKVHVKIGEKVKIISGQEKGKVGLVKKIIKQENKLIIEGINIRIKHVKPTRPEENGEIKRIEFPIHSSNVSLYQE</sequence>
<evidence type="ECO:0000256" key="3">
    <source>
        <dbReference type="ARBA" id="ARBA00010618"/>
    </source>
</evidence>
<geneLocation type="chloroplast" evidence="12"/>
<accession>A0A0R6M973</accession>
<dbReference type="CDD" id="cd06089">
    <property type="entry name" value="KOW_RPL26"/>
    <property type="match status" value="1"/>
</dbReference>
<comment type="subunit">
    <text evidence="4 10">Part of the 50S ribosomal subunit.</text>
</comment>
<evidence type="ECO:0000256" key="8">
    <source>
        <dbReference type="ARBA" id="ARBA00023274"/>
    </source>
</evidence>
<organism evidence="12">
    <name type="scientific">Undaria pinnatifida</name>
    <name type="common">Wakame</name>
    <name type="synonym">Alaria pinnatifida</name>
    <dbReference type="NCBI Taxonomy" id="74381"/>
    <lineage>
        <taxon>Eukaryota</taxon>
        <taxon>Sar</taxon>
        <taxon>Stramenopiles</taxon>
        <taxon>Ochrophyta</taxon>
        <taxon>PX clade</taxon>
        <taxon>Phaeophyceae</taxon>
        <taxon>Laminariales</taxon>
        <taxon>Alariaceae</taxon>
        <taxon>Undaria</taxon>
    </lineage>
</organism>
<keyword evidence="6 12" id="KW-0934">Plastid</keyword>
<dbReference type="GO" id="GO:0006412">
    <property type="term" value="P:translation"/>
    <property type="evidence" value="ECO:0007669"/>
    <property type="project" value="UniProtKB-UniRule"/>
</dbReference>
<dbReference type="GO" id="GO:0019843">
    <property type="term" value="F:rRNA binding"/>
    <property type="evidence" value="ECO:0007669"/>
    <property type="project" value="UniProtKB-UniRule"/>
</dbReference>
<dbReference type="GO" id="GO:0009507">
    <property type="term" value="C:chloroplast"/>
    <property type="evidence" value="ECO:0007669"/>
    <property type="project" value="UniProtKB-SubCell"/>
</dbReference>
<dbReference type="GeneID" id="26381364"/>
<dbReference type="InterPro" id="IPR057264">
    <property type="entry name" value="Ribosomal_uL24_C"/>
</dbReference>
<dbReference type="SMART" id="SM00739">
    <property type="entry name" value="KOW"/>
    <property type="match status" value="1"/>
</dbReference>
<dbReference type="NCBIfam" id="TIGR01079">
    <property type="entry name" value="rplX_bact"/>
    <property type="match status" value="1"/>
</dbReference>